<dbReference type="AlphaFoldDB" id="X1LN52"/>
<proteinExistence type="predicted"/>
<feature type="domain" description="4Fe4S-binding SPASM" evidence="2">
    <location>
        <begin position="28"/>
        <end position="87"/>
    </location>
</feature>
<dbReference type="Gene3D" id="3.20.20.70">
    <property type="entry name" value="Aldolase class I"/>
    <property type="match status" value="1"/>
</dbReference>
<reference evidence="3" key="1">
    <citation type="journal article" date="2014" name="Front. Microbiol.">
        <title>High frequency of phylogenetically diverse reductive dehalogenase-homologous genes in deep subseafloor sedimentary metagenomes.</title>
        <authorList>
            <person name="Kawai M."/>
            <person name="Futagami T."/>
            <person name="Toyoda A."/>
            <person name="Takaki Y."/>
            <person name="Nishi S."/>
            <person name="Hori S."/>
            <person name="Arai W."/>
            <person name="Tsubouchi T."/>
            <person name="Morono Y."/>
            <person name="Uchiyama I."/>
            <person name="Ito T."/>
            <person name="Fujiyama A."/>
            <person name="Inagaki F."/>
            <person name="Takami H."/>
        </authorList>
    </citation>
    <scope>NUCLEOTIDE SEQUENCE</scope>
    <source>
        <strain evidence="3">Expedition CK06-06</strain>
    </source>
</reference>
<dbReference type="InterPro" id="IPR013785">
    <property type="entry name" value="Aldolase_TIM"/>
</dbReference>
<organism evidence="3">
    <name type="scientific">marine sediment metagenome</name>
    <dbReference type="NCBI Taxonomy" id="412755"/>
    <lineage>
        <taxon>unclassified sequences</taxon>
        <taxon>metagenomes</taxon>
        <taxon>ecological metagenomes</taxon>
    </lineage>
</organism>
<sequence length="133" mass="14368">LYQARKKKANTGGSVPGRTGHGGASRGCLAGLGVLFVGHQGDVLPCGYLPVKCGNVLKQKLAEIWHNNEDLARMRNSSSLEGKCGVCGYRDVCGGCRGRAYAATGNYMAEEPFCAYVPQQRTEDREQMTEVRL</sequence>
<dbReference type="EMBL" id="BARV01019829">
    <property type="protein sequence ID" value="GAI20498.1"/>
    <property type="molecule type" value="Genomic_DNA"/>
</dbReference>
<evidence type="ECO:0000256" key="1">
    <source>
        <dbReference type="SAM" id="MobiDB-lite"/>
    </source>
</evidence>
<dbReference type="SUPFAM" id="SSF102114">
    <property type="entry name" value="Radical SAM enzymes"/>
    <property type="match status" value="1"/>
</dbReference>
<dbReference type="InterPro" id="IPR050377">
    <property type="entry name" value="Radical_SAM_PqqE_MftC-like"/>
</dbReference>
<name>X1LN52_9ZZZZ</name>
<feature type="region of interest" description="Disordered" evidence="1">
    <location>
        <begin position="1"/>
        <end position="21"/>
    </location>
</feature>
<gene>
    <name evidence="3" type="ORF">S06H3_33251</name>
</gene>
<dbReference type="Pfam" id="PF13186">
    <property type="entry name" value="SPASM"/>
    <property type="match status" value="1"/>
</dbReference>
<evidence type="ECO:0000313" key="3">
    <source>
        <dbReference type="EMBL" id="GAI20498.1"/>
    </source>
</evidence>
<dbReference type="PANTHER" id="PTHR11228">
    <property type="entry name" value="RADICAL SAM DOMAIN PROTEIN"/>
    <property type="match status" value="1"/>
</dbReference>
<comment type="caution">
    <text evidence="3">The sequence shown here is derived from an EMBL/GenBank/DDBJ whole genome shotgun (WGS) entry which is preliminary data.</text>
</comment>
<dbReference type="InterPro" id="IPR023885">
    <property type="entry name" value="4Fe4S-binding_SPASM_dom"/>
</dbReference>
<evidence type="ECO:0000259" key="2">
    <source>
        <dbReference type="Pfam" id="PF13186"/>
    </source>
</evidence>
<accession>X1LN52</accession>
<protein>
    <recommendedName>
        <fullName evidence="2">4Fe4S-binding SPASM domain-containing protein</fullName>
    </recommendedName>
</protein>
<dbReference type="NCBIfam" id="TIGR04085">
    <property type="entry name" value="rSAM_more_4Fe4S"/>
    <property type="match status" value="1"/>
</dbReference>
<feature type="non-terminal residue" evidence="3">
    <location>
        <position position="1"/>
    </location>
</feature>
<dbReference type="PANTHER" id="PTHR11228:SF34">
    <property type="entry name" value="TUNGSTEN-CONTAINING ALDEHYDE FERREDOXIN OXIDOREDUCTASE COFACTOR MODIFYING PROTEIN"/>
    <property type="match status" value="1"/>
</dbReference>
<dbReference type="CDD" id="cd21123">
    <property type="entry name" value="SPASM_MftC-like"/>
    <property type="match status" value="1"/>
</dbReference>
<dbReference type="InterPro" id="IPR058240">
    <property type="entry name" value="rSAM_sf"/>
</dbReference>